<sequence length="137" mass="13908">MENGSGAGSVGVNYTATPLPSPVQGRIRLQLSSDSGHSCVQAVVEHIDPFAVKVEPSGSDVGQEVLSGLVWPLAQAIGAVLPQAGTALLAGHTFSLCTLPPVTQNVAGETVKATLSDPSLENHDGALMVRAALEIGT</sequence>
<dbReference type="RefSeq" id="WP_086815039.1">
    <property type="nucleotide sequence ID" value="NZ_BJMM01000008.1"/>
</dbReference>
<proteinExistence type="predicted"/>
<dbReference type="AlphaFoldDB" id="A0A4Y3QYN4"/>
<evidence type="ECO:0000313" key="2">
    <source>
        <dbReference type="Proteomes" id="UP000319210"/>
    </source>
</evidence>
<dbReference type="Proteomes" id="UP000319210">
    <property type="component" value="Unassembled WGS sequence"/>
</dbReference>
<keyword evidence="2" id="KW-1185">Reference proteome</keyword>
<gene>
    <name evidence="1" type="ORF">SCA03_22440</name>
</gene>
<dbReference type="EMBL" id="BJMM01000008">
    <property type="protein sequence ID" value="GEB49693.1"/>
    <property type="molecule type" value="Genomic_DNA"/>
</dbReference>
<accession>A0A4Y3QYN4</accession>
<organism evidence="1 2">
    <name type="scientific">Streptomyces cacaoi</name>
    <dbReference type="NCBI Taxonomy" id="1898"/>
    <lineage>
        <taxon>Bacteria</taxon>
        <taxon>Bacillati</taxon>
        <taxon>Actinomycetota</taxon>
        <taxon>Actinomycetes</taxon>
        <taxon>Kitasatosporales</taxon>
        <taxon>Streptomycetaceae</taxon>
        <taxon>Streptomyces</taxon>
    </lineage>
</organism>
<name>A0A4Y3QYN4_STRCI</name>
<evidence type="ECO:0000313" key="1">
    <source>
        <dbReference type="EMBL" id="GEB49693.1"/>
    </source>
</evidence>
<reference evidence="1 2" key="1">
    <citation type="submission" date="2019-06" db="EMBL/GenBank/DDBJ databases">
        <title>Whole genome shotgun sequence of Streptomyces cacaoi subsp. cacaoi NBRC 12748.</title>
        <authorList>
            <person name="Hosoyama A."/>
            <person name="Uohara A."/>
            <person name="Ohji S."/>
            <person name="Ichikawa N."/>
        </authorList>
    </citation>
    <scope>NUCLEOTIDE SEQUENCE [LARGE SCALE GENOMIC DNA]</scope>
    <source>
        <strain evidence="1 2">NBRC 12748</strain>
    </source>
</reference>
<protein>
    <submittedName>
        <fullName evidence="1">Uncharacterized protein</fullName>
    </submittedName>
</protein>
<comment type="caution">
    <text evidence="1">The sequence shown here is derived from an EMBL/GenBank/DDBJ whole genome shotgun (WGS) entry which is preliminary data.</text>
</comment>